<evidence type="ECO:0000313" key="4">
    <source>
        <dbReference type="EMBL" id="EDY18720.1"/>
    </source>
</evidence>
<name>B4D4B9_9BACT</name>
<dbReference type="InterPro" id="IPR024084">
    <property type="entry name" value="IsoPropMal-DH-like_dom"/>
</dbReference>
<dbReference type="eggNOG" id="COG0473">
    <property type="taxonomic scope" value="Bacteria"/>
</dbReference>
<dbReference type="PANTHER" id="PTHR11835:SF34">
    <property type="entry name" value="ISOCITRATE DEHYDROGENASE [NAD] SUBUNIT ALPHA, MITOCHONDRIAL"/>
    <property type="match status" value="1"/>
</dbReference>
<dbReference type="Gene3D" id="3.40.718.10">
    <property type="entry name" value="Isopropylmalate Dehydrogenase"/>
    <property type="match status" value="1"/>
</dbReference>
<dbReference type="GO" id="GO:0000287">
    <property type="term" value="F:magnesium ion binding"/>
    <property type="evidence" value="ECO:0007669"/>
    <property type="project" value="InterPro"/>
</dbReference>
<feature type="domain" description="Isopropylmalate dehydrogenase-like" evidence="3">
    <location>
        <begin position="6"/>
        <end position="325"/>
    </location>
</feature>
<accession>B4D4B9</accession>
<dbReference type="InParanoid" id="B4D4B9"/>
<dbReference type="GO" id="GO:0006102">
    <property type="term" value="P:isocitrate metabolic process"/>
    <property type="evidence" value="ECO:0007669"/>
    <property type="project" value="TreeGrafter"/>
</dbReference>
<dbReference type="FunCoup" id="B4D4B9">
    <property type="interactions" value="444"/>
</dbReference>
<dbReference type="EC" id="1.1.1.41" evidence="4"/>
<dbReference type="STRING" id="497964.CfE428DRAFT_3757"/>
<comment type="caution">
    <text evidence="4">The sequence shown here is derived from an EMBL/GenBank/DDBJ whole genome shotgun (WGS) entry which is preliminary data.</text>
</comment>
<gene>
    <name evidence="4" type="ORF">CfE428DRAFT_3757</name>
</gene>
<dbReference type="GO" id="GO:0051287">
    <property type="term" value="F:NAD binding"/>
    <property type="evidence" value="ECO:0007669"/>
    <property type="project" value="InterPro"/>
</dbReference>
<proteinExistence type="inferred from homology"/>
<dbReference type="Pfam" id="PF00180">
    <property type="entry name" value="Iso_dh"/>
    <property type="match status" value="1"/>
</dbReference>
<dbReference type="PROSITE" id="PS00470">
    <property type="entry name" value="IDH_IMDH"/>
    <property type="match status" value="1"/>
</dbReference>
<comment type="similarity">
    <text evidence="1">Belongs to the isocitrate and isopropylmalate dehydrogenases family.</text>
</comment>
<keyword evidence="5" id="KW-1185">Reference proteome</keyword>
<dbReference type="AlphaFoldDB" id="B4D4B9"/>
<evidence type="ECO:0000256" key="2">
    <source>
        <dbReference type="ARBA" id="ARBA00023002"/>
    </source>
</evidence>
<protein>
    <submittedName>
        <fullName evidence="4">Isocitrate dehydrogenase (NAD(+))</fullName>
        <ecNumber evidence="4">1.1.1.41</ecNumber>
    </submittedName>
</protein>
<dbReference type="RefSeq" id="WP_006981082.1">
    <property type="nucleotide sequence ID" value="NZ_ABVL01000011.1"/>
</dbReference>
<dbReference type="PANTHER" id="PTHR11835">
    <property type="entry name" value="DECARBOXYLATING DEHYDROGENASES-ISOCITRATE, ISOPROPYLMALATE, TARTRATE"/>
    <property type="match status" value="1"/>
</dbReference>
<dbReference type="SUPFAM" id="SSF53659">
    <property type="entry name" value="Isocitrate/Isopropylmalate dehydrogenase-like"/>
    <property type="match status" value="1"/>
</dbReference>
<evidence type="ECO:0000259" key="3">
    <source>
        <dbReference type="SMART" id="SM01329"/>
    </source>
</evidence>
<keyword evidence="2 4" id="KW-0560">Oxidoreductase</keyword>
<reference evidence="4 5" key="1">
    <citation type="journal article" date="2011" name="J. Bacteriol.">
        <title>Genome sequence of Chthoniobacter flavus Ellin428, an aerobic heterotrophic soil bacterium.</title>
        <authorList>
            <person name="Kant R."/>
            <person name="van Passel M.W."/>
            <person name="Palva A."/>
            <person name="Lucas S."/>
            <person name="Lapidus A."/>
            <person name="Glavina Del Rio T."/>
            <person name="Dalin E."/>
            <person name="Tice H."/>
            <person name="Bruce D."/>
            <person name="Goodwin L."/>
            <person name="Pitluck S."/>
            <person name="Larimer F.W."/>
            <person name="Land M.L."/>
            <person name="Hauser L."/>
            <person name="Sangwan P."/>
            <person name="de Vos W.M."/>
            <person name="Janssen P.H."/>
            <person name="Smidt H."/>
        </authorList>
    </citation>
    <scope>NUCLEOTIDE SEQUENCE [LARGE SCALE GENOMIC DNA]</scope>
    <source>
        <strain evidence="4 5">Ellin428</strain>
    </source>
</reference>
<dbReference type="GO" id="GO:0004449">
    <property type="term" value="F:isocitrate dehydrogenase (NAD+) activity"/>
    <property type="evidence" value="ECO:0007669"/>
    <property type="project" value="UniProtKB-EC"/>
</dbReference>
<dbReference type="InterPro" id="IPR019818">
    <property type="entry name" value="IsoCit/isopropylmalate_DH_CS"/>
</dbReference>
<sequence>MKPHFIVTLVPGDGIGPEIASALVKVFQAASVPITWDPYNSPTDDRSTLKAIVESARKHRLMIKGPLATPIAEGPRSINVTLRSALGLYANVRPCKSFAGVESRWDGVELLIVRENTEGAYTGIEHDRGQGKVEAVKIVTAAASMRIAEYAFRAASHRPRRTLAVAHKANIMKKADGLFLQCCREVARKYPAVSYREILVDNCCLQLVLDPQQFDVLLFQNLYGDIVSDLCAGLIGGLGLAPSANIGAECAMFEAVHGSAPDIAGQGIANPAALILSGVLLLRHVNLHREANRIEQAVRSVIGHREATTGDLGGNGTTTSFTNAVIEALHEPAKESLLPSLAVSESPW</sequence>
<organism evidence="4 5">
    <name type="scientific">Chthoniobacter flavus Ellin428</name>
    <dbReference type="NCBI Taxonomy" id="497964"/>
    <lineage>
        <taxon>Bacteria</taxon>
        <taxon>Pseudomonadati</taxon>
        <taxon>Verrucomicrobiota</taxon>
        <taxon>Spartobacteria</taxon>
        <taxon>Chthoniobacterales</taxon>
        <taxon>Chthoniobacteraceae</taxon>
        <taxon>Chthoniobacter</taxon>
    </lineage>
</organism>
<evidence type="ECO:0000256" key="1">
    <source>
        <dbReference type="ARBA" id="ARBA00007769"/>
    </source>
</evidence>
<dbReference type="EMBL" id="ABVL01000011">
    <property type="protein sequence ID" value="EDY18720.1"/>
    <property type="molecule type" value="Genomic_DNA"/>
</dbReference>
<dbReference type="Proteomes" id="UP000005824">
    <property type="component" value="Unassembled WGS sequence"/>
</dbReference>
<dbReference type="SMART" id="SM01329">
    <property type="entry name" value="Iso_dh"/>
    <property type="match status" value="1"/>
</dbReference>
<dbReference type="GO" id="GO:0006099">
    <property type="term" value="P:tricarboxylic acid cycle"/>
    <property type="evidence" value="ECO:0007669"/>
    <property type="project" value="TreeGrafter"/>
</dbReference>
<evidence type="ECO:0000313" key="5">
    <source>
        <dbReference type="Proteomes" id="UP000005824"/>
    </source>
</evidence>